<evidence type="ECO:0000313" key="2">
    <source>
        <dbReference type="EMBL" id="QFG09989.1"/>
    </source>
</evidence>
<keyword evidence="1" id="KW-0812">Transmembrane</keyword>
<dbReference type="Proteomes" id="UP000326949">
    <property type="component" value="Segment"/>
</dbReference>
<proteinExistence type="predicted"/>
<sequence>MTTTQAIIVGGITGALLLLAVFVEPPAFMVRLFDRLVQATDAAFGRIAVYRHTGEHRPADGRVTLDQIRARLLRESVMFLTITPDVQGFSTEIRRGIERIEVVAIGGGGAGRGLVDGHAGIAG</sequence>
<feature type="transmembrane region" description="Helical" evidence="1">
    <location>
        <begin position="6"/>
        <end position="23"/>
    </location>
</feature>
<dbReference type="KEGG" id="vg:63926065"/>
<accession>A0A5J6TJR8</accession>
<evidence type="ECO:0000256" key="1">
    <source>
        <dbReference type="SAM" id="Phobius"/>
    </source>
</evidence>
<dbReference type="RefSeq" id="YP_010051575.1">
    <property type="nucleotide sequence ID" value="NC_054444.1"/>
</dbReference>
<keyword evidence="1" id="KW-0472">Membrane</keyword>
<keyword evidence="1" id="KW-1133">Transmembrane helix</keyword>
<dbReference type="EMBL" id="MN234183">
    <property type="protein sequence ID" value="QFG09989.1"/>
    <property type="molecule type" value="Genomic_DNA"/>
</dbReference>
<reference evidence="2 3" key="1">
    <citation type="submission" date="2019-07" db="EMBL/GenBank/DDBJ databases">
        <authorList>
            <person name="Divens A.M."/>
            <person name="Garlena R.A."/>
            <person name="Russell D.A."/>
            <person name="Pope W.H."/>
            <person name="Jacobs-Sera D."/>
            <person name="Hatfull G.F."/>
        </authorList>
    </citation>
    <scope>NUCLEOTIDE SEQUENCE [LARGE SCALE GENOMIC DNA]</scope>
</reference>
<name>A0A5J6TJR8_9CAUD</name>
<evidence type="ECO:0000313" key="3">
    <source>
        <dbReference type="Proteomes" id="UP000326949"/>
    </source>
</evidence>
<keyword evidence="3" id="KW-1185">Reference proteome</keyword>
<dbReference type="GeneID" id="63926065"/>
<organism evidence="2 3">
    <name type="scientific">Mycobacterium phage Antsirabe</name>
    <dbReference type="NCBI Taxonomy" id="2575610"/>
    <lineage>
        <taxon>Viruses</taxon>
        <taxon>Duplodnaviria</taxon>
        <taxon>Heunggongvirae</taxon>
        <taxon>Uroviricota</taxon>
        <taxon>Caudoviricetes</taxon>
        <taxon>Gclasvirinae</taxon>
        <taxon>Antsirabevirus</taxon>
        <taxon>Antsirabevirus antsirabe</taxon>
    </lineage>
</organism>
<gene>
    <name evidence="2" type="primary">35</name>
    <name evidence="2" type="ORF">PBI_ANTSIRABE_35</name>
</gene>
<protein>
    <submittedName>
        <fullName evidence="2">Uncharacterized protein</fullName>
    </submittedName>
</protein>